<feature type="compositionally biased region" description="Low complexity" evidence="1">
    <location>
        <begin position="49"/>
        <end position="67"/>
    </location>
</feature>
<feature type="region of interest" description="Disordered" evidence="1">
    <location>
        <begin position="155"/>
        <end position="207"/>
    </location>
</feature>
<name>A0A8T8SDE0_9BASI</name>
<organism evidence="2 3">
    <name type="scientific">Tilletia caries</name>
    <name type="common">wheat bunt fungus</name>
    <dbReference type="NCBI Taxonomy" id="13290"/>
    <lineage>
        <taxon>Eukaryota</taxon>
        <taxon>Fungi</taxon>
        <taxon>Dikarya</taxon>
        <taxon>Basidiomycota</taxon>
        <taxon>Ustilaginomycotina</taxon>
        <taxon>Exobasidiomycetes</taxon>
        <taxon>Tilletiales</taxon>
        <taxon>Tilletiaceae</taxon>
        <taxon>Tilletia</taxon>
    </lineage>
</organism>
<feature type="compositionally biased region" description="Polar residues" evidence="1">
    <location>
        <begin position="184"/>
        <end position="194"/>
    </location>
</feature>
<comment type="caution">
    <text evidence="2">The sequence shown here is derived from an EMBL/GenBank/DDBJ whole genome shotgun (WGS) entry which is preliminary data.</text>
</comment>
<reference evidence="2" key="1">
    <citation type="submission" date="2016-04" db="EMBL/GenBank/DDBJ databases">
        <authorList>
            <person name="Nguyen H.D."/>
            <person name="Kesanakurti P."/>
            <person name="Cullis J."/>
            <person name="Levesque C.A."/>
            <person name="Hambleton S."/>
        </authorList>
    </citation>
    <scope>NUCLEOTIDE SEQUENCE</scope>
    <source>
        <strain evidence="2">DAOMC 238032</strain>
    </source>
</reference>
<dbReference type="AlphaFoldDB" id="A0A8T8SDE0"/>
<proteinExistence type="predicted"/>
<feature type="region of interest" description="Disordered" evidence="1">
    <location>
        <begin position="17"/>
        <end position="83"/>
    </location>
</feature>
<evidence type="ECO:0000313" key="2">
    <source>
        <dbReference type="EMBL" id="KAE8237648.1"/>
    </source>
</evidence>
<reference evidence="2" key="2">
    <citation type="journal article" date="2019" name="IMA Fungus">
        <title>Genome sequencing and comparison of five Tilletia species to identify candidate genes for the detection of regulated species infecting wheat.</title>
        <authorList>
            <person name="Nguyen H.D.T."/>
            <person name="Sultana T."/>
            <person name="Kesanakurti P."/>
            <person name="Hambleton S."/>
        </authorList>
    </citation>
    <scope>NUCLEOTIDE SEQUENCE</scope>
    <source>
        <strain evidence="2">DAOMC 238032</strain>
    </source>
</reference>
<evidence type="ECO:0000256" key="1">
    <source>
        <dbReference type="SAM" id="MobiDB-lite"/>
    </source>
</evidence>
<sequence>MTTNSTRLPTLVVTLALSRSPTPTFSPDEPPLASARPQTFWIDVPARGTTPDAPSTSSTPSTPSTPKKAPPHEAPSNHDQDEDSIIDILPPQEEVVVTQLHVRRAPRFPARIVKAPHFPTHSPGPLNQVSRISSARLLGRLPSSYHQHIHLDRSLDPAGASAPHFPASSPDQGTPSPPSAIQKHGSNLLGQPQASKALPLLQARPVS</sequence>
<dbReference type="Proteomes" id="UP000077671">
    <property type="component" value="Unassembled WGS sequence"/>
</dbReference>
<evidence type="ECO:0000313" key="3">
    <source>
        <dbReference type="Proteomes" id="UP000077671"/>
    </source>
</evidence>
<gene>
    <name evidence="2" type="ORF">A4X03_0g9072</name>
</gene>
<protein>
    <submittedName>
        <fullName evidence="2">Uncharacterized protein</fullName>
    </submittedName>
</protein>
<dbReference type="EMBL" id="LWDD02003261">
    <property type="protein sequence ID" value="KAE8237648.1"/>
    <property type="molecule type" value="Genomic_DNA"/>
</dbReference>
<accession>A0A8T8SDE0</accession>